<dbReference type="InterPro" id="IPR007248">
    <property type="entry name" value="Mpv17_PMP22"/>
</dbReference>
<comment type="similarity">
    <text evidence="2 7">Belongs to the peroxisomal membrane protein PXMP2/4 family.</text>
</comment>
<dbReference type="EMBL" id="HBUF01353183">
    <property type="protein sequence ID" value="CAG6715471.1"/>
    <property type="molecule type" value="Transcribed_RNA"/>
</dbReference>
<reference evidence="8" key="1">
    <citation type="submission" date="2021-05" db="EMBL/GenBank/DDBJ databases">
        <authorList>
            <person name="Alioto T."/>
            <person name="Alioto T."/>
            <person name="Gomez Garrido J."/>
        </authorList>
    </citation>
    <scope>NUCLEOTIDE SEQUENCE</scope>
</reference>
<keyword evidence="3" id="KW-0812">Transmembrane</keyword>
<protein>
    <recommendedName>
        <fullName evidence="6">Mitochondrial inner membrane protein Mpv17</fullName>
    </recommendedName>
</protein>
<keyword evidence="5" id="KW-0472">Membrane</keyword>
<keyword evidence="4" id="KW-1133">Transmembrane helix</keyword>
<evidence type="ECO:0000256" key="6">
    <source>
        <dbReference type="ARBA" id="ARBA00049743"/>
    </source>
</evidence>
<sequence length="191" mass="21663">MHFLRRVLHSYKNLLTHRPYTVQAVQTASLMGIGDLIAQTFIEGHNIMDINPVRTLQYSVVGLVVGPTVGKWYQTLERMYGKEAVLKKVLTDQLVFSPVFIAVLVTSLNLLQGANWETAVANVRASYVDIILTGYQIWPLVQVVNFYFVPIQYRVLLVQAVAVVWNTYLSWKLNSIQSNSSSLTQDSIQFK</sequence>
<dbReference type="PANTHER" id="PTHR11266">
    <property type="entry name" value="PEROXISOMAL MEMBRANE PROTEIN 2, PXMP2 MPV17"/>
    <property type="match status" value="1"/>
</dbReference>
<evidence type="ECO:0000256" key="7">
    <source>
        <dbReference type="RuleBase" id="RU363053"/>
    </source>
</evidence>
<dbReference type="EMBL" id="HBUF01353181">
    <property type="protein sequence ID" value="CAG6715469.1"/>
    <property type="molecule type" value="Transcribed_RNA"/>
</dbReference>
<evidence type="ECO:0000256" key="2">
    <source>
        <dbReference type="ARBA" id="ARBA00006824"/>
    </source>
</evidence>
<dbReference type="EMBL" id="HBUF01210864">
    <property type="protein sequence ID" value="CAG6665529.1"/>
    <property type="molecule type" value="Transcribed_RNA"/>
</dbReference>
<proteinExistence type="inferred from homology"/>
<name>A0A8D8V2B5_9HEMI</name>
<dbReference type="EMBL" id="HBUF01053282">
    <property type="protein sequence ID" value="CAG6622756.1"/>
    <property type="molecule type" value="Transcribed_RNA"/>
</dbReference>
<dbReference type="EMBL" id="HBUF01353184">
    <property type="protein sequence ID" value="CAG6715472.1"/>
    <property type="molecule type" value="Transcribed_RNA"/>
</dbReference>
<dbReference type="GO" id="GO:0015267">
    <property type="term" value="F:channel activity"/>
    <property type="evidence" value="ECO:0007669"/>
    <property type="project" value="TreeGrafter"/>
</dbReference>
<dbReference type="Pfam" id="PF04117">
    <property type="entry name" value="Mpv17_PMP22"/>
    <property type="match status" value="1"/>
</dbReference>
<dbReference type="EMBL" id="HBUF01210865">
    <property type="protein sequence ID" value="CAG6665530.1"/>
    <property type="molecule type" value="Transcribed_RNA"/>
</dbReference>
<evidence type="ECO:0000256" key="3">
    <source>
        <dbReference type="ARBA" id="ARBA00022692"/>
    </source>
</evidence>
<evidence type="ECO:0000256" key="1">
    <source>
        <dbReference type="ARBA" id="ARBA00004141"/>
    </source>
</evidence>
<comment type="subcellular location">
    <subcellularLocation>
        <location evidence="1">Membrane</location>
        <topology evidence="1">Multi-pass membrane protein</topology>
    </subcellularLocation>
</comment>
<dbReference type="PANTHER" id="PTHR11266:SF17">
    <property type="entry name" value="PROTEIN MPV17"/>
    <property type="match status" value="1"/>
</dbReference>
<evidence type="ECO:0000256" key="5">
    <source>
        <dbReference type="ARBA" id="ARBA00023136"/>
    </source>
</evidence>
<dbReference type="GO" id="GO:0016020">
    <property type="term" value="C:membrane"/>
    <property type="evidence" value="ECO:0007669"/>
    <property type="project" value="UniProtKB-SubCell"/>
</dbReference>
<dbReference type="EMBL" id="HBUF01053283">
    <property type="protein sequence ID" value="CAG6622757.1"/>
    <property type="molecule type" value="Transcribed_RNA"/>
</dbReference>
<dbReference type="EMBL" id="HBUF01353182">
    <property type="protein sequence ID" value="CAG6715470.1"/>
    <property type="molecule type" value="Transcribed_RNA"/>
</dbReference>
<dbReference type="GO" id="GO:1901858">
    <property type="term" value="P:regulation of mitochondrial DNA metabolic process"/>
    <property type="evidence" value="ECO:0007669"/>
    <property type="project" value="TreeGrafter"/>
</dbReference>
<dbReference type="AlphaFoldDB" id="A0A8D8V2B5"/>
<dbReference type="EMBL" id="HBUF01545157">
    <property type="protein sequence ID" value="CAG6756612.1"/>
    <property type="molecule type" value="Transcribed_RNA"/>
</dbReference>
<dbReference type="EMBL" id="HBUF01545158">
    <property type="protein sequence ID" value="CAG6756613.1"/>
    <property type="molecule type" value="Transcribed_RNA"/>
</dbReference>
<evidence type="ECO:0000313" key="8">
    <source>
        <dbReference type="EMBL" id="CAG6715470.1"/>
    </source>
</evidence>
<dbReference type="GO" id="GO:0005739">
    <property type="term" value="C:mitochondrion"/>
    <property type="evidence" value="ECO:0007669"/>
    <property type="project" value="TreeGrafter"/>
</dbReference>
<accession>A0A8D8V2B5</accession>
<evidence type="ECO:0000256" key="4">
    <source>
        <dbReference type="ARBA" id="ARBA00022989"/>
    </source>
</evidence>
<organism evidence="8">
    <name type="scientific">Cacopsylla melanoneura</name>
    <dbReference type="NCBI Taxonomy" id="428564"/>
    <lineage>
        <taxon>Eukaryota</taxon>
        <taxon>Metazoa</taxon>
        <taxon>Ecdysozoa</taxon>
        <taxon>Arthropoda</taxon>
        <taxon>Hexapoda</taxon>
        <taxon>Insecta</taxon>
        <taxon>Pterygota</taxon>
        <taxon>Neoptera</taxon>
        <taxon>Paraneoptera</taxon>
        <taxon>Hemiptera</taxon>
        <taxon>Sternorrhyncha</taxon>
        <taxon>Psylloidea</taxon>
        <taxon>Psyllidae</taxon>
        <taxon>Psyllinae</taxon>
        <taxon>Cacopsylla</taxon>
    </lineage>
</organism>